<feature type="domain" description="RNase H type-1" evidence="8">
    <location>
        <begin position="279"/>
        <end position="411"/>
    </location>
</feature>
<evidence type="ECO:0000313" key="10">
    <source>
        <dbReference type="Proteomes" id="UP001148838"/>
    </source>
</evidence>
<keyword evidence="6" id="KW-0255">Endonuclease</keyword>
<comment type="similarity">
    <text evidence="2">Belongs to the RNase H family.</text>
</comment>
<evidence type="ECO:0000259" key="8">
    <source>
        <dbReference type="PROSITE" id="PS50879"/>
    </source>
</evidence>
<keyword evidence="10" id="KW-1185">Reference proteome</keyword>
<evidence type="ECO:0000313" key="9">
    <source>
        <dbReference type="EMBL" id="KAJ4445214.1"/>
    </source>
</evidence>
<evidence type="ECO:0000256" key="6">
    <source>
        <dbReference type="ARBA" id="ARBA00022759"/>
    </source>
</evidence>
<evidence type="ECO:0000256" key="2">
    <source>
        <dbReference type="ARBA" id="ARBA00005300"/>
    </source>
</evidence>
<dbReference type="EMBL" id="JAJSOF020000011">
    <property type="protein sequence ID" value="KAJ4445214.1"/>
    <property type="molecule type" value="Genomic_DNA"/>
</dbReference>
<dbReference type="Pfam" id="PF00075">
    <property type="entry name" value="RNase_H"/>
    <property type="match status" value="1"/>
</dbReference>
<dbReference type="InterPro" id="IPR002156">
    <property type="entry name" value="RNaseH_domain"/>
</dbReference>
<dbReference type="Gene3D" id="3.30.420.10">
    <property type="entry name" value="Ribonuclease H-like superfamily/Ribonuclease H"/>
    <property type="match status" value="1"/>
</dbReference>
<keyword evidence="4" id="KW-0540">Nuclease</keyword>
<dbReference type="InterPro" id="IPR050092">
    <property type="entry name" value="RNase_H"/>
</dbReference>
<dbReference type="PANTHER" id="PTHR10642">
    <property type="entry name" value="RIBONUCLEASE H1"/>
    <property type="match status" value="1"/>
</dbReference>
<evidence type="ECO:0000256" key="5">
    <source>
        <dbReference type="ARBA" id="ARBA00022723"/>
    </source>
</evidence>
<comment type="catalytic activity">
    <reaction evidence="1">
        <text>Endonucleolytic cleavage to 5'-phosphomonoester.</text>
        <dbReference type="EC" id="3.1.26.4"/>
    </reaction>
</comment>
<reference evidence="9 10" key="1">
    <citation type="journal article" date="2022" name="Allergy">
        <title>Genome assembly and annotation of Periplaneta americana reveal a comprehensive cockroach allergen profile.</title>
        <authorList>
            <person name="Wang L."/>
            <person name="Xiong Q."/>
            <person name="Saelim N."/>
            <person name="Wang L."/>
            <person name="Nong W."/>
            <person name="Wan A.T."/>
            <person name="Shi M."/>
            <person name="Liu X."/>
            <person name="Cao Q."/>
            <person name="Hui J.H.L."/>
            <person name="Sookrung N."/>
            <person name="Leung T.F."/>
            <person name="Tungtrongchitr A."/>
            <person name="Tsui S.K.W."/>
        </authorList>
    </citation>
    <scope>NUCLEOTIDE SEQUENCE [LARGE SCALE GENOMIC DNA]</scope>
    <source>
        <strain evidence="9">PWHHKU_190912</strain>
    </source>
</reference>
<proteinExistence type="inferred from homology"/>
<accession>A0ABQ8TFS4</accession>
<sequence length="536" mass="61033">MAGLCEGGNEPPGSLKARGAQCDIHSWQCIPLPFGVRNHALFGIDLVVLDNQKSRGFRFEERAGQGVGLPNQSSGPEMSASGVQISTKATNRFKLLKRLAGTKWDSSRSTLNTTYNTYIKPILMYCGEALITSSTTNKQILERTQNQALRLITGAIKTTPIEAMQIITSNKPVVTDLETQALLTYEKLRRLPNWDKWSKYKDSKFTLRTQNGYIQEVEKLKQNLEIPSEKENLLSRYNPLNNFKVDCCLDLDDVFNKKDINPEIAKAIALQTINRKYPQKDWLYIYTDGSLMDQNEGAGAGATCQYFSLYKNVGKYTTNFDGEVEAIYTSLQNVFVWLNQCKNIVILSDSKAAIQSISSTTSPKMEKVKEIHCMVKQIQMLNKKVVFQWIPAHCGVNGNEKVDMLAKKGTYINLKTNFKFPYESIKLVMKRISYSEQAKHQNSKWKESFKDPKLIPDLPRKSAVAMFRLITGHDCLSKHFHRTGVLNSPKCLLCTREEDMEMEHLANCETLRTFVDLPSKYWEARRMMTTLLNPEH</sequence>
<gene>
    <name evidence="9" type="ORF">ANN_07015</name>
</gene>
<protein>
    <recommendedName>
        <fullName evidence="3">ribonuclease H</fullName>
        <ecNumber evidence="3">3.1.26.4</ecNumber>
    </recommendedName>
</protein>
<name>A0ABQ8TFS4_PERAM</name>
<dbReference type="PROSITE" id="PS50879">
    <property type="entry name" value="RNASE_H_1"/>
    <property type="match status" value="1"/>
</dbReference>
<dbReference type="CDD" id="cd09276">
    <property type="entry name" value="Rnase_HI_RT_non_LTR"/>
    <property type="match status" value="1"/>
</dbReference>
<organism evidence="9 10">
    <name type="scientific">Periplaneta americana</name>
    <name type="common">American cockroach</name>
    <name type="synonym">Blatta americana</name>
    <dbReference type="NCBI Taxonomy" id="6978"/>
    <lineage>
        <taxon>Eukaryota</taxon>
        <taxon>Metazoa</taxon>
        <taxon>Ecdysozoa</taxon>
        <taxon>Arthropoda</taxon>
        <taxon>Hexapoda</taxon>
        <taxon>Insecta</taxon>
        <taxon>Pterygota</taxon>
        <taxon>Neoptera</taxon>
        <taxon>Polyneoptera</taxon>
        <taxon>Dictyoptera</taxon>
        <taxon>Blattodea</taxon>
        <taxon>Blattoidea</taxon>
        <taxon>Blattidae</taxon>
        <taxon>Blattinae</taxon>
        <taxon>Periplaneta</taxon>
    </lineage>
</organism>
<evidence type="ECO:0000256" key="1">
    <source>
        <dbReference type="ARBA" id="ARBA00000077"/>
    </source>
</evidence>
<dbReference type="InterPro" id="IPR036397">
    <property type="entry name" value="RNaseH_sf"/>
</dbReference>
<dbReference type="PANTHER" id="PTHR10642:SF26">
    <property type="entry name" value="RIBONUCLEASE H1"/>
    <property type="match status" value="1"/>
</dbReference>
<evidence type="ECO:0000256" key="4">
    <source>
        <dbReference type="ARBA" id="ARBA00022722"/>
    </source>
</evidence>
<dbReference type="InterPro" id="IPR012337">
    <property type="entry name" value="RNaseH-like_sf"/>
</dbReference>
<dbReference type="EC" id="3.1.26.4" evidence="3"/>
<evidence type="ECO:0000256" key="3">
    <source>
        <dbReference type="ARBA" id="ARBA00012180"/>
    </source>
</evidence>
<keyword evidence="7" id="KW-0378">Hydrolase</keyword>
<keyword evidence="5" id="KW-0479">Metal-binding</keyword>
<comment type="caution">
    <text evidence="9">The sequence shown here is derived from an EMBL/GenBank/DDBJ whole genome shotgun (WGS) entry which is preliminary data.</text>
</comment>
<dbReference type="SUPFAM" id="SSF53098">
    <property type="entry name" value="Ribonuclease H-like"/>
    <property type="match status" value="1"/>
</dbReference>
<dbReference type="Proteomes" id="UP001148838">
    <property type="component" value="Unassembled WGS sequence"/>
</dbReference>
<evidence type="ECO:0000256" key="7">
    <source>
        <dbReference type="ARBA" id="ARBA00022801"/>
    </source>
</evidence>